<protein>
    <submittedName>
        <fullName evidence="1">Uncharacterized protein</fullName>
    </submittedName>
</protein>
<feature type="non-terminal residue" evidence="1">
    <location>
        <position position="1"/>
    </location>
</feature>
<reference evidence="1" key="1">
    <citation type="submission" date="2018-05" db="EMBL/GenBank/DDBJ databases">
        <authorList>
            <person name="Lanie J.A."/>
            <person name="Ng W.-L."/>
            <person name="Kazmierczak K.M."/>
            <person name="Andrzejewski T.M."/>
            <person name="Davidsen T.M."/>
            <person name="Wayne K.J."/>
            <person name="Tettelin H."/>
            <person name="Glass J.I."/>
            <person name="Rusch D."/>
            <person name="Podicherti R."/>
            <person name="Tsui H.-C.T."/>
            <person name="Winkler M.E."/>
        </authorList>
    </citation>
    <scope>NUCLEOTIDE SEQUENCE</scope>
</reference>
<gene>
    <name evidence="1" type="ORF">METZ01_LOCUS322072</name>
</gene>
<dbReference type="AlphaFoldDB" id="A0A382P908"/>
<feature type="non-terminal residue" evidence="1">
    <location>
        <position position="56"/>
    </location>
</feature>
<organism evidence="1">
    <name type="scientific">marine metagenome</name>
    <dbReference type="NCBI Taxonomy" id="408172"/>
    <lineage>
        <taxon>unclassified sequences</taxon>
        <taxon>metagenomes</taxon>
        <taxon>ecological metagenomes</taxon>
    </lineage>
</organism>
<proteinExistence type="predicted"/>
<dbReference type="EMBL" id="UINC01105350">
    <property type="protein sequence ID" value="SVC69218.1"/>
    <property type="molecule type" value="Genomic_DNA"/>
</dbReference>
<sequence>PRLHGFYGPQPYPAITSRFARWSDLPCRRHGADFQRQLRAARAGAFSTNRAANIPL</sequence>
<evidence type="ECO:0000313" key="1">
    <source>
        <dbReference type="EMBL" id="SVC69218.1"/>
    </source>
</evidence>
<name>A0A382P908_9ZZZZ</name>
<accession>A0A382P908</accession>